<dbReference type="Gramene" id="PRQ60444">
    <property type="protein sequence ID" value="PRQ60444"/>
    <property type="gene ID" value="RchiOBHm_Chr1g0381261"/>
</dbReference>
<protein>
    <submittedName>
        <fullName evidence="12">Putative potassium channel, voltage-dependent, ERG</fullName>
    </submittedName>
</protein>
<sequence>MRSSRSSETRKFLNSLVVFQYVPRVLRIFLLCKERHLIPRKAGIWIKSVFNFFLYILASHVLGALWYYFSILRETACWQYAYHSQNQYEHSYDCDEHSSYDCDEHYTLRNVTLLNGLCPIDPPNPTLFDFGVFTDAFLSGMLGSTDFPQKILICFWWGLRNLSSLGQNLQPSTNAWENLFAVSISIIGLLLFLYLIGNLQFGTTRAEEIRWRTKTKDLEVDLWLSRKGIPKVLKELIMQTVERRIEENKDVQVENILSLLPVRHSNFIKRYLRLATLKKVPMLQRMDERLLREICKYLKPVTYAEEHPIMEEGRPLDKMFFIRQGMVRTYRIHKGDKGIKIGNSKVLEQGDLYGEELLDWVSNFTPPCVLPLPNSTRSVKSVNKVDVFVLKAEHLETVVTKCWWHFTKDKFLYQYYNEDQLDQLKSLAASAIQRQITRIQKKYAKGPQMVTGHGSKKRKLGA</sequence>
<dbReference type="PANTHER" id="PTHR45651">
    <property type="entry name" value="CYCLIC NUCLEOTIDE-GATED ION CHANNEL 15-RELATED-RELATED"/>
    <property type="match status" value="1"/>
</dbReference>
<evidence type="ECO:0000256" key="6">
    <source>
        <dbReference type="ARBA" id="ARBA00023065"/>
    </source>
</evidence>
<organism evidence="12 13">
    <name type="scientific">Rosa chinensis</name>
    <name type="common">China rose</name>
    <dbReference type="NCBI Taxonomy" id="74649"/>
    <lineage>
        <taxon>Eukaryota</taxon>
        <taxon>Viridiplantae</taxon>
        <taxon>Streptophyta</taxon>
        <taxon>Embryophyta</taxon>
        <taxon>Tracheophyta</taxon>
        <taxon>Spermatophyta</taxon>
        <taxon>Magnoliopsida</taxon>
        <taxon>eudicotyledons</taxon>
        <taxon>Gunneridae</taxon>
        <taxon>Pentapetalae</taxon>
        <taxon>rosids</taxon>
        <taxon>fabids</taxon>
        <taxon>Rosales</taxon>
        <taxon>Rosaceae</taxon>
        <taxon>Rosoideae</taxon>
        <taxon>Rosoideae incertae sedis</taxon>
        <taxon>Rosa</taxon>
    </lineage>
</organism>
<evidence type="ECO:0000259" key="11">
    <source>
        <dbReference type="PROSITE" id="PS50042"/>
    </source>
</evidence>
<keyword evidence="3" id="KW-0813">Transport</keyword>
<evidence type="ECO:0000256" key="2">
    <source>
        <dbReference type="ARBA" id="ARBA00010486"/>
    </source>
</evidence>
<evidence type="ECO:0000256" key="8">
    <source>
        <dbReference type="ARBA" id="ARBA00023286"/>
    </source>
</evidence>
<keyword evidence="9 12" id="KW-0407">Ion channel</keyword>
<reference evidence="12 13" key="1">
    <citation type="journal article" date="2018" name="Nat. Genet.">
        <title>The Rosa genome provides new insights in the design of modern roses.</title>
        <authorList>
            <person name="Bendahmane M."/>
        </authorList>
    </citation>
    <scope>NUCLEOTIDE SEQUENCE [LARGE SCALE GENOMIC DNA]</scope>
    <source>
        <strain evidence="13">cv. Old Blush</strain>
    </source>
</reference>
<evidence type="ECO:0000313" key="12">
    <source>
        <dbReference type="EMBL" id="PRQ60444.1"/>
    </source>
</evidence>
<comment type="caution">
    <text evidence="12">The sequence shown here is derived from an EMBL/GenBank/DDBJ whole genome shotgun (WGS) entry which is preliminary data.</text>
</comment>
<evidence type="ECO:0000256" key="9">
    <source>
        <dbReference type="ARBA" id="ARBA00023303"/>
    </source>
</evidence>
<dbReference type="GO" id="GO:0034220">
    <property type="term" value="P:monoatomic ion transmembrane transport"/>
    <property type="evidence" value="ECO:0007669"/>
    <property type="project" value="UniProtKB-KW"/>
</dbReference>
<keyword evidence="5 10" id="KW-1133">Transmembrane helix</keyword>
<dbReference type="Pfam" id="PF00520">
    <property type="entry name" value="Ion_trans"/>
    <property type="match status" value="1"/>
</dbReference>
<keyword evidence="7 10" id="KW-0472">Membrane</keyword>
<dbReference type="Gene3D" id="1.10.287.70">
    <property type="match status" value="1"/>
</dbReference>
<dbReference type="SUPFAM" id="SSF81324">
    <property type="entry name" value="Voltage-gated potassium channels"/>
    <property type="match status" value="1"/>
</dbReference>
<evidence type="ECO:0000256" key="3">
    <source>
        <dbReference type="ARBA" id="ARBA00022448"/>
    </source>
</evidence>
<evidence type="ECO:0000256" key="4">
    <source>
        <dbReference type="ARBA" id="ARBA00022692"/>
    </source>
</evidence>
<feature type="transmembrane region" description="Helical" evidence="10">
    <location>
        <begin position="179"/>
        <end position="196"/>
    </location>
</feature>
<evidence type="ECO:0000256" key="5">
    <source>
        <dbReference type="ARBA" id="ARBA00022989"/>
    </source>
</evidence>
<evidence type="ECO:0000256" key="10">
    <source>
        <dbReference type="SAM" id="Phobius"/>
    </source>
</evidence>
<evidence type="ECO:0000256" key="1">
    <source>
        <dbReference type="ARBA" id="ARBA00004141"/>
    </source>
</evidence>
<dbReference type="InterPro" id="IPR000595">
    <property type="entry name" value="cNMP-bd_dom"/>
</dbReference>
<dbReference type="InterPro" id="IPR018490">
    <property type="entry name" value="cNMP-bd_dom_sf"/>
</dbReference>
<comment type="subcellular location">
    <subcellularLocation>
        <location evidence="1">Membrane</location>
        <topology evidence="1">Multi-pass membrane protein</topology>
    </subcellularLocation>
</comment>
<keyword evidence="8" id="KW-1071">Ligand-gated ion channel</keyword>
<dbReference type="Proteomes" id="UP000238479">
    <property type="component" value="Chromosome 1"/>
</dbReference>
<dbReference type="InterPro" id="IPR014710">
    <property type="entry name" value="RmlC-like_jellyroll"/>
</dbReference>
<dbReference type="GO" id="GO:0016020">
    <property type="term" value="C:membrane"/>
    <property type="evidence" value="ECO:0007669"/>
    <property type="project" value="UniProtKB-SubCell"/>
</dbReference>
<comment type="similarity">
    <text evidence="2">Belongs to the cyclic nucleotide-gated cation channel (TC 1.A.1.5) family.</text>
</comment>
<dbReference type="SMART" id="SM00100">
    <property type="entry name" value="cNMP"/>
    <property type="match status" value="1"/>
</dbReference>
<dbReference type="EMBL" id="PDCK01000039">
    <property type="protein sequence ID" value="PRQ60444.1"/>
    <property type="molecule type" value="Genomic_DNA"/>
</dbReference>
<dbReference type="CDD" id="cd00038">
    <property type="entry name" value="CAP_ED"/>
    <property type="match status" value="1"/>
</dbReference>
<feature type="domain" description="Cyclic nucleotide-binding" evidence="11">
    <location>
        <begin position="282"/>
        <end position="358"/>
    </location>
</feature>
<evidence type="ECO:0000313" key="13">
    <source>
        <dbReference type="Proteomes" id="UP000238479"/>
    </source>
</evidence>
<gene>
    <name evidence="12" type="ORF">RchiOBHm_Chr1g0381261</name>
</gene>
<keyword evidence="6" id="KW-0406">Ion transport</keyword>
<dbReference type="SUPFAM" id="SSF51206">
    <property type="entry name" value="cAMP-binding domain-like"/>
    <property type="match status" value="1"/>
</dbReference>
<accession>A0A2P6SP41</accession>
<dbReference type="Gene3D" id="2.60.120.10">
    <property type="entry name" value="Jelly Rolls"/>
    <property type="match status" value="1"/>
</dbReference>
<dbReference type="AlphaFoldDB" id="A0A2P6SP41"/>
<feature type="transmembrane region" description="Helical" evidence="10">
    <location>
        <begin position="44"/>
        <end position="69"/>
    </location>
</feature>
<dbReference type="InterPro" id="IPR005821">
    <property type="entry name" value="Ion_trans_dom"/>
</dbReference>
<dbReference type="STRING" id="74649.A0A2P6SP41"/>
<keyword evidence="4 10" id="KW-0812">Transmembrane</keyword>
<dbReference type="PROSITE" id="PS50042">
    <property type="entry name" value="CNMP_BINDING_3"/>
    <property type="match status" value="1"/>
</dbReference>
<name>A0A2P6SP41_ROSCH</name>
<proteinExistence type="inferred from homology"/>
<dbReference type="PANTHER" id="PTHR45651:SF68">
    <property type="entry name" value="ION TRANSPORT DOMAIN-CONTAINING PROTEIN"/>
    <property type="match status" value="1"/>
</dbReference>
<evidence type="ECO:0000256" key="7">
    <source>
        <dbReference type="ARBA" id="ARBA00023136"/>
    </source>
</evidence>
<keyword evidence="13" id="KW-1185">Reference proteome</keyword>